<gene>
    <name evidence="1" type="ORF">T07_567</name>
</gene>
<comment type="caution">
    <text evidence="1">The sequence shown here is derived from an EMBL/GenBank/DDBJ whole genome shotgun (WGS) entry which is preliminary data.</text>
</comment>
<accession>A0A0V0RRQ2</accession>
<organism evidence="1 2">
    <name type="scientific">Trichinella nelsoni</name>
    <dbReference type="NCBI Taxonomy" id="6336"/>
    <lineage>
        <taxon>Eukaryota</taxon>
        <taxon>Metazoa</taxon>
        <taxon>Ecdysozoa</taxon>
        <taxon>Nematoda</taxon>
        <taxon>Enoplea</taxon>
        <taxon>Dorylaimia</taxon>
        <taxon>Trichinellida</taxon>
        <taxon>Trichinellidae</taxon>
        <taxon>Trichinella</taxon>
    </lineage>
</organism>
<evidence type="ECO:0000313" key="1">
    <source>
        <dbReference type="EMBL" id="KRX17169.1"/>
    </source>
</evidence>
<proteinExistence type="predicted"/>
<keyword evidence="2" id="KW-1185">Reference proteome</keyword>
<reference evidence="1 2" key="1">
    <citation type="submission" date="2015-01" db="EMBL/GenBank/DDBJ databases">
        <title>Evolution of Trichinella species and genotypes.</title>
        <authorList>
            <person name="Korhonen P.K."/>
            <person name="Edoardo P."/>
            <person name="Giuseppe L.R."/>
            <person name="Gasser R.B."/>
        </authorList>
    </citation>
    <scope>NUCLEOTIDE SEQUENCE [LARGE SCALE GENOMIC DNA]</scope>
    <source>
        <strain evidence="1">ISS37</strain>
    </source>
</reference>
<name>A0A0V0RRQ2_9BILA</name>
<dbReference type="Proteomes" id="UP000054630">
    <property type="component" value="Unassembled WGS sequence"/>
</dbReference>
<dbReference type="AlphaFoldDB" id="A0A0V0RRQ2"/>
<dbReference type="EMBL" id="JYDL01000092">
    <property type="protein sequence ID" value="KRX17169.1"/>
    <property type="molecule type" value="Genomic_DNA"/>
</dbReference>
<protein>
    <submittedName>
        <fullName evidence="1">Uncharacterized protein</fullName>
    </submittedName>
</protein>
<evidence type="ECO:0000313" key="2">
    <source>
        <dbReference type="Proteomes" id="UP000054630"/>
    </source>
</evidence>
<sequence>MQPQKRKTYNFRKRIPEMENCEPRLVEPQDLLKLNNTTRSSVPILRLSNQMSLDRLIKIEYNLPLEDTSEKQACLDNKSMNPDGMDA</sequence>